<reference evidence="11 12" key="1">
    <citation type="submission" date="2014-08" db="EMBL/GenBank/DDBJ databases">
        <title>Complete genome sequence of Corynebacterium phocae M408/89/1(T)(=DSM 44612(T)), isolated from the common seal (Phoca vitulina).</title>
        <authorList>
            <person name="Ruckert C."/>
            <person name="Albersmeier A."/>
            <person name="Winkler A."/>
            <person name="Kalinowski J."/>
        </authorList>
    </citation>
    <scope>NUCLEOTIDE SEQUENCE [LARGE SCALE GENOMIC DNA]</scope>
    <source>
        <strain evidence="11 12">M408/89/1</strain>
    </source>
</reference>
<dbReference type="Gene3D" id="1.10.3730.20">
    <property type="match status" value="1"/>
</dbReference>
<evidence type="ECO:0000256" key="4">
    <source>
        <dbReference type="ARBA" id="ARBA00022475"/>
    </source>
</evidence>
<dbReference type="AlphaFoldDB" id="A0A1L7D5Z8"/>
<dbReference type="Pfam" id="PF00893">
    <property type="entry name" value="Multi_Drug_Res"/>
    <property type="match status" value="1"/>
</dbReference>
<dbReference type="PANTHER" id="PTHR30561:SF1">
    <property type="entry name" value="MULTIDRUG TRANSPORTER EMRE"/>
    <property type="match status" value="1"/>
</dbReference>
<evidence type="ECO:0000256" key="8">
    <source>
        <dbReference type="ARBA" id="ARBA00023251"/>
    </source>
</evidence>
<evidence type="ECO:0000256" key="7">
    <source>
        <dbReference type="ARBA" id="ARBA00023136"/>
    </source>
</evidence>
<dbReference type="GO" id="GO:0046677">
    <property type="term" value="P:response to antibiotic"/>
    <property type="evidence" value="ECO:0007669"/>
    <property type="project" value="UniProtKB-KW"/>
</dbReference>
<comment type="subcellular location">
    <subcellularLocation>
        <location evidence="1 9">Cell membrane</location>
        <topology evidence="1 9">Multi-pass membrane protein</topology>
    </subcellularLocation>
</comment>
<dbReference type="InterPro" id="IPR000390">
    <property type="entry name" value="Small_drug/metabolite_transptr"/>
</dbReference>
<keyword evidence="12" id="KW-1185">Reference proteome</keyword>
<dbReference type="KEGG" id="cpho:CPHO_00550"/>
<evidence type="ECO:0000256" key="2">
    <source>
        <dbReference type="ARBA" id="ARBA00007822"/>
    </source>
</evidence>
<dbReference type="InterPro" id="IPR045324">
    <property type="entry name" value="Small_multidrug_res"/>
</dbReference>
<keyword evidence="6 10" id="KW-1133">Transmembrane helix</keyword>
<feature type="transmembrane region" description="Helical" evidence="10">
    <location>
        <begin position="30"/>
        <end position="47"/>
    </location>
</feature>
<feature type="transmembrane region" description="Helical" evidence="10">
    <location>
        <begin position="85"/>
        <end position="104"/>
    </location>
</feature>
<accession>A0A1L7D5Z8</accession>
<proteinExistence type="inferred from homology"/>
<gene>
    <name evidence="11" type="ORF">CPHO_00550</name>
</gene>
<keyword evidence="8" id="KW-0046">Antibiotic resistance</keyword>
<keyword evidence="7 10" id="KW-0472">Membrane</keyword>
<dbReference type="STRING" id="161895.CPHO_00550"/>
<dbReference type="InterPro" id="IPR037185">
    <property type="entry name" value="EmrE-like"/>
</dbReference>
<dbReference type="EMBL" id="CP009249">
    <property type="protein sequence ID" value="APT93568.1"/>
    <property type="molecule type" value="Genomic_DNA"/>
</dbReference>
<feature type="transmembrane region" description="Helical" evidence="10">
    <location>
        <begin position="59"/>
        <end position="79"/>
    </location>
</feature>
<dbReference type="SUPFAM" id="SSF103481">
    <property type="entry name" value="Multidrug resistance efflux transporter EmrE"/>
    <property type="match status" value="1"/>
</dbReference>
<evidence type="ECO:0000256" key="3">
    <source>
        <dbReference type="ARBA" id="ARBA00022448"/>
    </source>
</evidence>
<evidence type="ECO:0000256" key="1">
    <source>
        <dbReference type="ARBA" id="ARBA00004651"/>
    </source>
</evidence>
<dbReference type="GO" id="GO:0005886">
    <property type="term" value="C:plasma membrane"/>
    <property type="evidence" value="ECO:0007669"/>
    <property type="project" value="UniProtKB-SubCell"/>
</dbReference>
<evidence type="ECO:0000256" key="5">
    <source>
        <dbReference type="ARBA" id="ARBA00022692"/>
    </source>
</evidence>
<protein>
    <submittedName>
        <fullName evidence="11">Cation transporter</fullName>
    </submittedName>
</protein>
<sequence>MWLYLVGAILCEVAATLGLRAAAGTGKRAWFIPVGGGYVLSFFLLSLSLRAGMPLGVSYGIWTATGVALTAVMAAALFAERFTRLKILGVALIIVGVVLVETGIPGH</sequence>
<name>A0A1L7D5Z8_9CORY</name>
<dbReference type="PANTHER" id="PTHR30561">
    <property type="entry name" value="SMR FAMILY PROTON-DEPENDENT DRUG EFFLUX TRANSPORTER SUGE"/>
    <property type="match status" value="1"/>
</dbReference>
<keyword evidence="4" id="KW-1003">Cell membrane</keyword>
<dbReference type="GO" id="GO:0022857">
    <property type="term" value="F:transmembrane transporter activity"/>
    <property type="evidence" value="ECO:0007669"/>
    <property type="project" value="InterPro"/>
</dbReference>
<keyword evidence="5 9" id="KW-0812">Transmembrane</keyword>
<evidence type="ECO:0000256" key="10">
    <source>
        <dbReference type="SAM" id="Phobius"/>
    </source>
</evidence>
<evidence type="ECO:0000256" key="9">
    <source>
        <dbReference type="RuleBase" id="RU003942"/>
    </source>
</evidence>
<evidence type="ECO:0000256" key="6">
    <source>
        <dbReference type="ARBA" id="ARBA00022989"/>
    </source>
</evidence>
<dbReference type="Proteomes" id="UP000185491">
    <property type="component" value="Chromosome"/>
</dbReference>
<evidence type="ECO:0000313" key="11">
    <source>
        <dbReference type="EMBL" id="APT93568.1"/>
    </source>
</evidence>
<organism evidence="11 12">
    <name type="scientific">Corynebacterium phocae</name>
    <dbReference type="NCBI Taxonomy" id="161895"/>
    <lineage>
        <taxon>Bacteria</taxon>
        <taxon>Bacillati</taxon>
        <taxon>Actinomycetota</taxon>
        <taxon>Actinomycetes</taxon>
        <taxon>Mycobacteriales</taxon>
        <taxon>Corynebacteriaceae</taxon>
        <taxon>Corynebacterium</taxon>
    </lineage>
</organism>
<comment type="similarity">
    <text evidence="2">Belongs to the drug/metabolite transporter (DMT) superfamily. Small multidrug resistance (SMR) (TC 2.A.7.1) family. Mmr subfamily.</text>
</comment>
<keyword evidence="3" id="KW-0813">Transport</keyword>
<evidence type="ECO:0000313" key="12">
    <source>
        <dbReference type="Proteomes" id="UP000185491"/>
    </source>
</evidence>